<feature type="domain" description="EamA" evidence="7">
    <location>
        <begin position="21"/>
        <end position="150"/>
    </location>
</feature>
<organism evidence="8 9">
    <name type="scientific">Pseudoduganella flava</name>
    <dbReference type="NCBI Taxonomy" id="871742"/>
    <lineage>
        <taxon>Bacteria</taxon>
        <taxon>Pseudomonadati</taxon>
        <taxon>Pseudomonadota</taxon>
        <taxon>Betaproteobacteria</taxon>
        <taxon>Burkholderiales</taxon>
        <taxon>Oxalobacteraceae</taxon>
        <taxon>Telluria group</taxon>
        <taxon>Pseudoduganella</taxon>
    </lineage>
</organism>
<reference evidence="8 9" key="1">
    <citation type="submission" date="2019-12" db="EMBL/GenBank/DDBJ databases">
        <title>Draft Genome Sequences of Six Type Strains of the Genus Massilia.</title>
        <authorList>
            <person name="Miess H."/>
            <person name="Frediansyah A."/>
            <person name="Goeker M."/>
            <person name="Gross H."/>
        </authorList>
    </citation>
    <scope>NUCLEOTIDE SEQUENCE [LARGE SCALE GENOMIC DNA]</scope>
    <source>
        <strain evidence="8 9">DSM 26639</strain>
    </source>
</reference>
<keyword evidence="3 6" id="KW-0812">Transmembrane</keyword>
<evidence type="ECO:0000256" key="1">
    <source>
        <dbReference type="ARBA" id="ARBA00004141"/>
    </source>
</evidence>
<keyword evidence="5 6" id="KW-0472">Membrane</keyword>
<accession>A0ABX6FV06</accession>
<evidence type="ECO:0000256" key="2">
    <source>
        <dbReference type="ARBA" id="ARBA00007362"/>
    </source>
</evidence>
<feature type="transmembrane region" description="Helical" evidence="6">
    <location>
        <begin position="231"/>
        <end position="251"/>
    </location>
</feature>
<evidence type="ECO:0000256" key="3">
    <source>
        <dbReference type="ARBA" id="ARBA00022692"/>
    </source>
</evidence>
<evidence type="ECO:0000313" key="8">
    <source>
        <dbReference type="EMBL" id="QGZ40358.1"/>
    </source>
</evidence>
<feature type="domain" description="EamA" evidence="7">
    <location>
        <begin position="168"/>
        <end position="304"/>
    </location>
</feature>
<keyword evidence="4 6" id="KW-1133">Transmembrane helix</keyword>
<dbReference type="SUPFAM" id="SSF103481">
    <property type="entry name" value="Multidrug resistance efflux transporter EmrE"/>
    <property type="match status" value="2"/>
</dbReference>
<keyword evidence="9" id="KW-1185">Reference proteome</keyword>
<dbReference type="EMBL" id="CP046904">
    <property type="protein sequence ID" value="QGZ40358.1"/>
    <property type="molecule type" value="Genomic_DNA"/>
</dbReference>
<dbReference type="Gene3D" id="1.10.3730.20">
    <property type="match status" value="1"/>
</dbReference>
<evidence type="ECO:0000313" key="9">
    <source>
        <dbReference type="Proteomes" id="UP000437862"/>
    </source>
</evidence>
<feature type="transmembrane region" description="Helical" evidence="6">
    <location>
        <begin position="21"/>
        <end position="39"/>
    </location>
</feature>
<sequence length="305" mass="31721">MASATPHASPKMKNQLVYVKLVFVTLFWGGTFIAGRIVAHALPALTAATLRFAVAAVLLLLLAWKKEGGLPRLSRQQMMATAALGLTGIFLYNLCFFGALGSMPAGRAALFVALNPIVTALAAAVLLRERLHAMKWAGIGLAFVGAAVVITRGDVLTALHDIGTSLGKGELLMLCGISSWAAYTLVGRAALKGLTPLAATTYAALWGLLFLTVGAAPDLATLHWSAIGWQVWAGLGYLGAFGTVLGFVWYYEGVKAIGASRTAVFNNLVPVFGISLAALLLGEQVLASMVAGGVLVAAGVTLTNR</sequence>
<feature type="transmembrane region" description="Helical" evidence="6">
    <location>
        <begin position="84"/>
        <end position="102"/>
    </location>
</feature>
<evidence type="ECO:0000259" key="7">
    <source>
        <dbReference type="Pfam" id="PF00892"/>
    </source>
</evidence>
<evidence type="ECO:0000256" key="6">
    <source>
        <dbReference type="SAM" id="Phobius"/>
    </source>
</evidence>
<gene>
    <name evidence="8" type="ORF">GO485_15710</name>
</gene>
<dbReference type="PANTHER" id="PTHR32322">
    <property type="entry name" value="INNER MEMBRANE TRANSPORTER"/>
    <property type="match status" value="1"/>
</dbReference>
<dbReference type="Pfam" id="PF00892">
    <property type="entry name" value="EamA"/>
    <property type="match status" value="2"/>
</dbReference>
<feature type="transmembrane region" description="Helical" evidence="6">
    <location>
        <begin position="45"/>
        <end position="64"/>
    </location>
</feature>
<dbReference type="Proteomes" id="UP000437862">
    <property type="component" value="Chromosome"/>
</dbReference>
<feature type="transmembrane region" description="Helical" evidence="6">
    <location>
        <begin position="108"/>
        <end position="127"/>
    </location>
</feature>
<dbReference type="InterPro" id="IPR000620">
    <property type="entry name" value="EamA_dom"/>
</dbReference>
<name>A0ABX6FV06_9BURK</name>
<proteinExistence type="inferred from homology"/>
<dbReference type="InterPro" id="IPR050638">
    <property type="entry name" value="AA-Vitamin_Transporters"/>
</dbReference>
<feature type="transmembrane region" description="Helical" evidence="6">
    <location>
        <begin position="139"/>
        <end position="159"/>
    </location>
</feature>
<protein>
    <submittedName>
        <fullName evidence="8">EamA family transporter</fullName>
    </submittedName>
</protein>
<feature type="transmembrane region" description="Helical" evidence="6">
    <location>
        <begin position="171"/>
        <end position="191"/>
    </location>
</feature>
<feature type="transmembrane region" description="Helical" evidence="6">
    <location>
        <begin position="286"/>
        <end position="303"/>
    </location>
</feature>
<feature type="transmembrane region" description="Helical" evidence="6">
    <location>
        <begin position="263"/>
        <end position="280"/>
    </location>
</feature>
<dbReference type="PANTHER" id="PTHR32322:SF2">
    <property type="entry name" value="EAMA DOMAIN-CONTAINING PROTEIN"/>
    <property type="match status" value="1"/>
</dbReference>
<evidence type="ECO:0000256" key="5">
    <source>
        <dbReference type="ARBA" id="ARBA00023136"/>
    </source>
</evidence>
<comment type="similarity">
    <text evidence="2">Belongs to the EamA transporter family.</text>
</comment>
<comment type="subcellular location">
    <subcellularLocation>
        <location evidence="1">Membrane</location>
        <topology evidence="1">Multi-pass membrane protein</topology>
    </subcellularLocation>
</comment>
<feature type="transmembrane region" description="Helical" evidence="6">
    <location>
        <begin position="203"/>
        <end position="225"/>
    </location>
</feature>
<dbReference type="InterPro" id="IPR037185">
    <property type="entry name" value="EmrE-like"/>
</dbReference>
<evidence type="ECO:0000256" key="4">
    <source>
        <dbReference type="ARBA" id="ARBA00022989"/>
    </source>
</evidence>